<dbReference type="Gene3D" id="1.20.1280.170">
    <property type="entry name" value="Exocyst complex component Exo70"/>
    <property type="match status" value="1"/>
</dbReference>
<comment type="similarity">
    <text evidence="1 3">Belongs to the EXO70 family.</text>
</comment>
<name>A3BHR0_ORYSJ</name>
<evidence type="ECO:0000256" key="3">
    <source>
        <dbReference type="RuleBase" id="RU365026"/>
    </source>
</evidence>
<evidence type="ECO:0000256" key="2">
    <source>
        <dbReference type="ARBA" id="ARBA00022448"/>
    </source>
</evidence>
<gene>
    <name evidence="5" type="ORF">OsJ_23531</name>
</gene>
<accession>A3BHR0</accession>
<dbReference type="iPTMnet" id="A3BHR0"/>
<dbReference type="InterPro" id="IPR004140">
    <property type="entry name" value="Exo70"/>
</dbReference>
<dbReference type="GO" id="GO:0006887">
    <property type="term" value="P:exocytosis"/>
    <property type="evidence" value="ECO:0007669"/>
    <property type="project" value="UniProtKB-KW"/>
</dbReference>
<protein>
    <recommendedName>
        <fullName evidence="3">Exocyst subunit Exo70 family protein</fullName>
    </recommendedName>
</protein>
<dbReference type="GO" id="GO:0005546">
    <property type="term" value="F:phosphatidylinositol-4,5-bisphosphate binding"/>
    <property type="evidence" value="ECO:0007669"/>
    <property type="project" value="InterPro"/>
</dbReference>
<dbReference type="PANTHER" id="PTHR12542:SF94">
    <property type="entry name" value="EXOCYST SUBUNIT EXO70 FAMILY PROTEIN"/>
    <property type="match status" value="1"/>
</dbReference>
<evidence type="ECO:0000256" key="1">
    <source>
        <dbReference type="ARBA" id="ARBA00006756"/>
    </source>
</evidence>
<evidence type="ECO:0000313" key="5">
    <source>
        <dbReference type="EMBL" id="EAZ39099.1"/>
    </source>
</evidence>
<dbReference type="GO" id="GO:0015031">
    <property type="term" value="P:protein transport"/>
    <property type="evidence" value="ECO:0007669"/>
    <property type="project" value="UniProtKB-KW"/>
</dbReference>
<dbReference type="Gene3D" id="3.40.50.620">
    <property type="entry name" value="HUPs"/>
    <property type="match status" value="1"/>
</dbReference>
<keyword evidence="3" id="KW-0268">Exocytosis</keyword>
<comment type="function">
    <text evidence="3">Component of the exocyst complex.</text>
</comment>
<dbReference type="Proteomes" id="UP000007752">
    <property type="component" value="Chromosome 7"/>
</dbReference>
<sequence length="709" mass="77868">MAGEGGAEEEKVYVAVGGEPERCLPTLRWALSYTPAGSTLVLLYVHRPDAMIPIFTGARVPVCVLKDEVINVHRQKERSIVQERLRIFTAECESKQVHTEVIIAENDSIGLGIVKLIEEHKIGTLIMGAGYYGHYYEKDFRVRSKPVFASRPKSSTGEFKVRTKLATIVEEQAHPSCKILFVHGGKELSTRPRLINIRAARNENGEIPRAAWRLDDEEVEEECRCSALSSSSSSTASYGALKLEKLDNPVIEKLESSSPSSADHGSLLTLMAPASLVALNEMVNEMILAGMSPELRRAPFGAGCDDDGQVRRSLHAIIGIDAALGLEWRNLEEVHWRGYMEYKTTRWLHTLEYVRCVAAVMHRGGQARARALSAAAEKPVETLLEFATAVSRVSGSPEKLFHMLHMHKALAHAAPLLLAAFIGDAKERFAGELERTLASLGVAVRGILSKTKALIHSYGGSPGQNVVVVVVVPDGGGIHVVTSYLARYVELLAQHAASLNVILAGDVDVDDDDGSQSQMMSPLGRLVAGVIGSLGVMLRRTAELYETEGGEGLRHLFLLNNEHAILQAIETTTLLPLAAEWTQAYRHGIEQHKQGYIQTWAAVATSCLPRDDPPPPPTSAKKAGFLRRRRRSPPLREFAASLEETSVEQMQWKAASPHLRDELRRAVKECVAQAYSEFMDKHPTSNAGEEFATVDDLILRCQIDQILEG</sequence>
<dbReference type="GO" id="GO:0000145">
    <property type="term" value="C:exocyst"/>
    <property type="evidence" value="ECO:0007669"/>
    <property type="project" value="InterPro"/>
</dbReference>
<dbReference type="InterPro" id="IPR046364">
    <property type="entry name" value="Exo70_C"/>
</dbReference>
<dbReference type="AlphaFoldDB" id="A3BHR0"/>
<reference evidence="5" key="2">
    <citation type="submission" date="2008-12" db="EMBL/GenBank/DDBJ databases">
        <title>Improved gene annotation of the rice (Oryza sativa) genomes.</title>
        <authorList>
            <person name="Wang J."/>
            <person name="Li R."/>
            <person name="Fan W."/>
            <person name="Huang Q."/>
            <person name="Zhang J."/>
            <person name="Zhou Y."/>
            <person name="Hu Y."/>
            <person name="Zi S."/>
            <person name="Li J."/>
            <person name="Ni P."/>
            <person name="Zheng H."/>
            <person name="Zhang Y."/>
            <person name="Zhao M."/>
            <person name="Hao Q."/>
            <person name="McDermott J."/>
            <person name="Samudrala R."/>
            <person name="Kristiansen K."/>
            <person name="Wong G.K.-S."/>
        </authorList>
    </citation>
    <scope>NUCLEOTIDE SEQUENCE</scope>
</reference>
<dbReference type="SUPFAM" id="SSF74788">
    <property type="entry name" value="Cullin repeat-like"/>
    <property type="match status" value="1"/>
</dbReference>
<dbReference type="EMBL" id="CM000144">
    <property type="protein sequence ID" value="EAZ39099.1"/>
    <property type="molecule type" value="Genomic_DNA"/>
</dbReference>
<evidence type="ECO:0000259" key="4">
    <source>
        <dbReference type="Pfam" id="PF03081"/>
    </source>
</evidence>
<keyword evidence="3" id="KW-0653">Protein transport</keyword>
<proteinExistence type="inferred from homology"/>
<dbReference type="Pfam" id="PF03081">
    <property type="entry name" value="Exo70_C"/>
    <property type="match status" value="1"/>
</dbReference>
<feature type="domain" description="Exocyst complex subunit Exo70 C-terminal" evidence="4">
    <location>
        <begin position="359"/>
        <end position="683"/>
    </location>
</feature>
<dbReference type="SUPFAM" id="SSF52402">
    <property type="entry name" value="Adenine nucleotide alpha hydrolases-like"/>
    <property type="match status" value="1"/>
</dbReference>
<dbReference type="PANTHER" id="PTHR12542">
    <property type="entry name" value="EXOCYST COMPLEX PROTEIN EXO70"/>
    <property type="match status" value="1"/>
</dbReference>
<dbReference type="InterPro" id="IPR014729">
    <property type="entry name" value="Rossmann-like_a/b/a_fold"/>
</dbReference>
<organism evidence="5">
    <name type="scientific">Oryza sativa subsp. japonica</name>
    <name type="common">Rice</name>
    <dbReference type="NCBI Taxonomy" id="39947"/>
    <lineage>
        <taxon>Eukaryota</taxon>
        <taxon>Viridiplantae</taxon>
        <taxon>Streptophyta</taxon>
        <taxon>Embryophyta</taxon>
        <taxon>Tracheophyta</taxon>
        <taxon>Spermatophyta</taxon>
        <taxon>Magnoliopsida</taxon>
        <taxon>Liliopsida</taxon>
        <taxon>Poales</taxon>
        <taxon>Poaceae</taxon>
        <taxon>BOP clade</taxon>
        <taxon>Oryzoideae</taxon>
        <taxon>Oryzeae</taxon>
        <taxon>Oryzinae</taxon>
        <taxon>Oryza</taxon>
        <taxon>Oryza sativa</taxon>
    </lineage>
</organism>
<dbReference type="InterPro" id="IPR016159">
    <property type="entry name" value="Cullin_repeat-like_dom_sf"/>
</dbReference>
<reference evidence="5" key="1">
    <citation type="journal article" date="2005" name="PLoS Biol.">
        <title>The genomes of Oryza sativa: a history of duplications.</title>
        <authorList>
            <person name="Yu J."/>
            <person name="Wang J."/>
            <person name="Lin W."/>
            <person name="Li S."/>
            <person name="Li H."/>
            <person name="Zhou J."/>
            <person name="Ni P."/>
            <person name="Dong W."/>
            <person name="Hu S."/>
            <person name="Zeng C."/>
            <person name="Zhang J."/>
            <person name="Zhang Y."/>
            <person name="Li R."/>
            <person name="Xu Z."/>
            <person name="Li S."/>
            <person name="Li X."/>
            <person name="Zheng H."/>
            <person name="Cong L."/>
            <person name="Lin L."/>
            <person name="Yin J."/>
            <person name="Geng J."/>
            <person name="Li G."/>
            <person name="Shi J."/>
            <person name="Liu J."/>
            <person name="Lv H."/>
            <person name="Li J."/>
            <person name="Wang J."/>
            <person name="Deng Y."/>
            <person name="Ran L."/>
            <person name="Shi X."/>
            <person name="Wang X."/>
            <person name="Wu Q."/>
            <person name="Li C."/>
            <person name="Ren X."/>
            <person name="Wang J."/>
            <person name="Wang X."/>
            <person name="Li D."/>
            <person name="Liu D."/>
            <person name="Zhang X."/>
            <person name="Ji Z."/>
            <person name="Zhao W."/>
            <person name="Sun Y."/>
            <person name="Zhang Z."/>
            <person name="Bao J."/>
            <person name="Han Y."/>
            <person name="Dong L."/>
            <person name="Ji J."/>
            <person name="Chen P."/>
            <person name="Wu S."/>
            <person name="Liu J."/>
            <person name="Xiao Y."/>
            <person name="Bu D."/>
            <person name="Tan J."/>
            <person name="Yang L."/>
            <person name="Ye C."/>
            <person name="Zhang J."/>
            <person name="Xu J."/>
            <person name="Zhou Y."/>
            <person name="Yu Y."/>
            <person name="Zhang B."/>
            <person name="Zhuang S."/>
            <person name="Wei H."/>
            <person name="Liu B."/>
            <person name="Lei M."/>
            <person name="Yu H."/>
            <person name="Li Y."/>
            <person name="Xu H."/>
            <person name="Wei S."/>
            <person name="He X."/>
            <person name="Fang L."/>
            <person name="Zhang Z."/>
            <person name="Zhang Y."/>
            <person name="Huang X."/>
            <person name="Su Z."/>
            <person name="Tong W."/>
            <person name="Li J."/>
            <person name="Tong Z."/>
            <person name="Li S."/>
            <person name="Ye J."/>
            <person name="Wang L."/>
            <person name="Fang L."/>
            <person name="Lei T."/>
            <person name="Chen C."/>
            <person name="Chen H."/>
            <person name="Xu Z."/>
            <person name="Li H."/>
            <person name="Huang H."/>
            <person name="Zhang F."/>
            <person name="Xu H."/>
            <person name="Li N."/>
            <person name="Zhao C."/>
            <person name="Li S."/>
            <person name="Dong L."/>
            <person name="Huang Y."/>
            <person name="Li L."/>
            <person name="Xi Y."/>
            <person name="Qi Q."/>
            <person name="Li W."/>
            <person name="Zhang B."/>
            <person name="Hu W."/>
            <person name="Zhang Y."/>
            <person name="Tian X."/>
            <person name="Jiao Y."/>
            <person name="Liang X."/>
            <person name="Jin J."/>
            <person name="Gao L."/>
            <person name="Zheng W."/>
            <person name="Hao B."/>
            <person name="Liu S."/>
            <person name="Wang W."/>
            <person name="Yuan L."/>
            <person name="Cao M."/>
            <person name="McDermott J."/>
            <person name="Samudrala R."/>
            <person name="Wang J."/>
            <person name="Wong G.K."/>
            <person name="Yang H."/>
        </authorList>
    </citation>
    <scope>NUCLEOTIDE SEQUENCE [LARGE SCALE GENOMIC DNA]</scope>
</reference>
<keyword evidence="2 3" id="KW-0813">Transport</keyword>